<dbReference type="GO" id="GO:0004252">
    <property type="term" value="F:serine-type endopeptidase activity"/>
    <property type="evidence" value="ECO:0007669"/>
    <property type="project" value="InterPro"/>
</dbReference>
<dbReference type="PANTHER" id="PTHR43731">
    <property type="entry name" value="RHOMBOID PROTEASE"/>
    <property type="match status" value="1"/>
</dbReference>
<gene>
    <name evidence="10" type="ORF">KACHI17_18140</name>
</gene>
<protein>
    <submittedName>
        <fullName evidence="10">Rhomboid family intramembrane serine protease</fullName>
    </submittedName>
</protein>
<feature type="transmembrane region" description="Helical" evidence="7">
    <location>
        <begin position="172"/>
        <end position="190"/>
    </location>
</feature>
<dbReference type="GO" id="GO:0006508">
    <property type="term" value="P:proteolysis"/>
    <property type="evidence" value="ECO:0007669"/>
    <property type="project" value="UniProtKB-KW"/>
</dbReference>
<dbReference type="EMBL" id="AP029612">
    <property type="protein sequence ID" value="BFG70933.1"/>
    <property type="molecule type" value="Genomic_DNA"/>
</dbReference>
<dbReference type="Pfam" id="PF20216">
    <property type="entry name" value="DUF6576"/>
    <property type="match status" value="1"/>
</dbReference>
<evidence type="ECO:0000256" key="2">
    <source>
        <dbReference type="ARBA" id="ARBA00009045"/>
    </source>
</evidence>
<comment type="subcellular location">
    <subcellularLocation>
        <location evidence="1">Membrane</location>
        <topology evidence="1">Multi-pass membrane protein</topology>
    </subcellularLocation>
</comment>
<keyword evidence="4" id="KW-0378">Hydrolase</keyword>
<evidence type="ECO:0000256" key="3">
    <source>
        <dbReference type="ARBA" id="ARBA00022692"/>
    </source>
</evidence>
<sequence length="307" mass="34893">METRPYKTNKKILLGQDNNALVFLFAVNALMFVIVNFIKIVYYLSEIPDEFFYRQVLNWLSLPPQADILLTRPWTFISTMITHHSIWQLISSMLWLWCFGYILQDLAGNNKLIPLYIYGGITGSVFFVVMNNMVPVLANQVETAAPLLGAGSAVMAIAVATTTLAPDYRIFPLINGGIPLWVITLIFVAIDFATLAGSNAGIGAGHLAAGMVGYLFIRQLRRGSDWGAWMNRFAVWVDDLFNPEKKHREKNSSERHFYKADAKPFDKKPNLTQQRLDEILDKINQQGYQFLTDEEKEFLKKASKEDL</sequence>
<keyword evidence="10" id="KW-0645">Protease</keyword>
<comment type="similarity">
    <text evidence="2">Belongs to the peptidase S54 family.</text>
</comment>
<evidence type="ECO:0000256" key="6">
    <source>
        <dbReference type="ARBA" id="ARBA00023136"/>
    </source>
</evidence>
<dbReference type="Gene3D" id="1.20.1540.10">
    <property type="entry name" value="Rhomboid-like"/>
    <property type="match status" value="1"/>
</dbReference>
<keyword evidence="3 7" id="KW-0812">Transmembrane</keyword>
<dbReference type="PANTHER" id="PTHR43731:SF14">
    <property type="entry name" value="PRESENILIN-ASSOCIATED RHOMBOID-LIKE PROTEIN, MITOCHONDRIAL"/>
    <property type="match status" value="1"/>
</dbReference>
<evidence type="ECO:0000256" key="1">
    <source>
        <dbReference type="ARBA" id="ARBA00004141"/>
    </source>
</evidence>
<feature type="domain" description="Peptidase S54 rhomboid" evidence="8">
    <location>
        <begin position="72"/>
        <end position="217"/>
    </location>
</feature>
<organism evidence="10">
    <name type="scientific">Sediminibacterium sp. KACHI17</name>
    <dbReference type="NCBI Taxonomy" id="1751071"/>
    <lineage>
        <taxon>Bacteria</taxon>
        <taxon>Pseudomonadati</taxon>
        <taxon>Bacteroidota</taxon>
        <taxon>Chitinophagia</taxon>
        <taxon>Chitinophagales</taxon>
        <taxon>Chitinophagaceae</taxon>
        <taxon>Sediminibacterium</taxon>
    </lineage>
</organism>
<feature type="transmembrane region" description="Helical" evidence="7">
    <location>
        <begin position="144"/>
        <end position="165"/>
    </location>
</feature>
<feature type="transmembrane region" description="Helical" evidence="7">
    <location>
        <begin position="21"/>
        <end position="44"/>
    </location>
</feature>
<accession>A0AAT9GK17</accession>
<evidence type="ECO:0000256" key="5">
    <source>
        <dbReference type="ARBA" id="ARBA00022989"/>
    </source>
</evidence>
<dbReference type="InterPro" id="IPR050925">
    <property type="entry name" value="Rhomboid_protease_S54"/>
</dbReference>
<dbReference type="InterPro" id="IPR022764">
    <property type="entry name" value="Peptidase_S54_rhomboid_dom"/>
</dbReference>
<feature type="transmembrane region" description="Helical" evidence="7">
    <location>
        <begin position="196"/>
        <end position="217"/>
    </location>
</feature>
<keyword evidence="6 7" id="KW-0472">Membrane</keyword>
<dbReference type="InterPro" id="IPR035952">
    <property type="entry name" value="Rhomboid-like_sf"/>
</dbReference>
<evidence type="ECO:0000256" key="7">
    <source>
        <dbReference type="SAM" id="Phobius"/>
    </source>
</evidence>
<dbReference type="InterPro" id="IPR046483">
    <property type="entry name" value="DUF6576"/>
</dbReference>
<dbReference type="AlphaFoldDB" id="A0AAT9GK17"/>
<feature type="transmembrane region" description="Helical" evidence="7">
    <location>
        <begin position="85"/>
        <end position="103"/>
    </location>
</feature>
<dbReference type="GO" id="GO:0016020">
    <property type="term" value="C:membrane"/>
    <property type="evidence" value="ECO:0007669"/>
    <property type="project" value="UniProtKB-SubCell"/>
</dbReference>
<reference evidence="10" key="1">
    <citation type="submission" date="2024-02" db="EMBL/GenBank/DDBJ databases">
        <title>Sediminibacterium planktonica sp. nov. and Sediminibacterium longus sp. nov., isolated from surface lake and river water.</title>
        <authorList>
            <person name="Watanabe K."/>
            <person name="Takemine S."/>
            <person name="Ishii Y."/>
            <person name="Ogata Y."/>
            <person name="Shindo C."/>
            <person name="Suda W."/>
        </authorList>
    </citation>
    <scope>NUCLEOTIDE SEQUENCE</scope>
    <source>
        <strain evidence="10">KACHI17</strain>
    </source>
</reference>
<evidence type="ECO:0000259" key="9">
    <source>
        <dbReference type="Pfam" id="PF20216"/>
    </source>
</evidence>
<feature type="transmembrane region" description="Helical" evidence="7">
    <location>
        <begin position="115"/>
        <end position="138"/>
    </location>
</feature>
<evidence type="ECO:0000256" key="4">
    <source>
        <dbReference type="ARBA" id="ARBA00022801"/>
    </source>
</evidence>
<dbReference type="RefSeq" id="WP_353548570.1">
    <property type="nucleotide sequence ID" value="NZ_AP029612.1"/>
</dbReference>
<dbReference type="SUPFAM" id="SSF144091">
    <property type="entry name" value="Rhomboid-like"/>
    <property type="match status" value="1"/>
</dbReference>
<feature type="domain" description="DUF6576" evidence="9">
    <location>
        <begin position="270"/>
        <end position="304"/>
    </location>
</feature>
<evidence type="ECO:0000259" key="8">
    <source>
        <dbReference type="Pfam" id="PF01694"/>
    </source>
</evidence>
<dbReference type="Pfam" id="PF01694">
    <property type="entry name" value="Rhomboid"/>
    <property type="match status" value="1"/>
</dbReference>
<name>A0AAT9GK17_9BACT</name>
<proteinExistence type="inferred from homology"/>
<evidence type="ECO:0000313" key="10">
    <source>
        <dbReference type="EMBL" id="BFG70933.1"/>
    </source>
</evidence>
<keyword evidence="5 7" id="KW-1133">Transmembrane helix</keyword>